<evidence type="ECO:0000259" key="2">
    <source>
        <dbReference type="PROSITE" id="PS50943"/>
    </source>
</evidence>
<protein>
    <submittedName>
        <fullName evidence="3">Transcriptional regulator with XRE-family HTH domain</fullName>
    </submittedName>
</protein>
<dbReference type="EMBL" id="JAUSTY010000003">
    <property type="protein sequence ID" value="MDQ0165092.1"/>
    <property type="molecule type" value="Genomic_DNA"/>
</dbReference>
<dbReference type="Proteomes" id="UP001235840">
    <property type="component" value="Unassembled WGS sequence"/>
</dbReference>
<dbReference type="InterPro" id="IPR001387">
    <property type="entry name" value="Cro/C1-type_HTH"/>
</dbReference>
<dbReference type="InterPro" id="IPR010982">
    <property type="entry name" value="Lambda_DNA-bd_dom_sf"/>
</dbReference>
<comment type="caution">
    <text evidence="3">The sequence shown here is derived from an EMBL/GenBank/DDBJ whole genome shotgun (WGS) entry which is preliminary data.</text>
</comment>
<keyword evidence="1" id="KW-0238">DNA-binding</keyword>
<dbReference type="PANTHER" id="PTHR46558:SF11">
    <property type="entry name" value="HTH-TYPE TRANSCRIPTIONAL REGULATOR XRE"/>
    <property type="match status" value="1"/>
</dbReference>
<organism evidence="3 4">
    <name type="scientific">Caldalkalibacillus horti</name>
    <dbReference type="NCBI Taxonomy" id="77523"/>
    <lineage>
        <taxon>Bacteria</taxon>
        <taxon>Bacillati</taxon>
        <taxon>Bacillota</taxon>
        <taxon>Bacilli</taxon>
        <taxon>Bacillales</taxon>
        <taxon>Bacillaceae</taxon>
        <taxon>Caldalkalibacillus</taxon>
    </lineage>
</organism>
<accession>A0ABT9VWA4</accession>
<keyword evidence="4" id="KW-1185">Reference proteome</keyword>
<gene>
    <name evidence="3" type="ORF">J2S11_000992</name>
</gene>
<dbReference type="CDD" id="cd00093">
    <property type="entry name" value="HTH_XRE"/>
    <property type="match status" value="1"/>
</dbReference>
<sequence>MNLTQKQLADQLNVSRSVLTKWEIGTLSPDLQALVQLSELFDVSIDALVGRPYPPTQVLREIRKLYTVEEEEAIDEEMIQIIQYLHSYPEIKQGMHQLLSKPKMQRKPVEEIMKTAFRELLK</sequence>
<dbReference type="PROSITE" id="PS50943">
    <property type="entry name" value="HTH_CROC1"/>
    <property type="match status" value="1"/>
</dbReference>
<feature type="domain" description="HTH cro/C1-type" evidence="2">
    <location>
        <begin position="2"/>
        <end position="48"/>
    </location>
</feature>
<evidence type="ECO:0000256" key="1">
    <source>
        <dbReference type="ARBA" id="ARBA00023125"/>
    </source>
</evidence>
<evidence type="ECO:0000313" key="4">
    <source>
        <dbReference type="Proteomes" id="UP001235840"/>
    </source>
</evidence>
<name>A0ABT9VWA4_9BACI</name>
<evidence type="ECO:0000313" key="3">
    <source>
        <dbReference type="EMBL" id="MDQ0165092.1"/>
    </source>
</evidence>
<dbReference type="PANTHER" id="PTHR46558">
    <property type="entry name" value="TRACRIPTIONAL REGULATORY PROTEIN-RELATED-RELATED"/>
    <property type="match status" value="1"/>
</dbReference>
<proteinExistence type="predicted"/>
<reference evidence="3 4" key="1">
    <citation type="submission" date="2023-07" db="EMBL/GenBank/DDBJ databases">
        <title>Genomic Encyclopedia of Type Strains, Phase IV (KMG-IV): sequencing the most valuable type-strain genomes for metagenomic binning, comparative biology and taxonomic classification.</title>
        <authorList>
            <person name="Goeker M."/>
        </authorList>
    </citation>
    <scope>NUCLEOTIDE SEQUENCE [LARGE SCALE GENOMIC DNA]</scope>
    <source>
        <strain evidence="3 4">DSM 12751</strain>
    </source>
</reference>
<dbReference type="Gene3D" id="1.10.260.40">
    <property type="entry name" value="lambda repressor-like DNA-binding domains"/>
    <property type="match status" value="1"/>
</dbReference>
<dbReference type="Pfam" id="PF01381">
    <property type="entry name" value="HTH_3"/>
    <property type="match status" value="1"/>
</dbReference>
<dbReference type="SMART" id="SM00530">
    <property type="entry name" value="HTH_XRE"/>
    <property type="match status" value="1"/>
</dbReference>
<dbReference type="SUPFAM" id="SSF47413">
    <property type="entry name" value="lambda repressor-like DNA-binding domains"/>
    <property type="match status" value="1"/>
</dbReference>